<name>A0ABT6KPJ9_9MICO</name>
<proteinExistence type="predicted"/>
<dbReference type="Proteomes" id="UP001160142">
    <property type="component" value="Unassembled WGS sequence"/>
</dbReference>
<evidence type="ECO:0000256" key="1">
    <source>
        <dbReference type="SAM" id="SignalP"/>
    </source>
</evidence>
<dbReference type="PANTHER" id="PTHR30032:SF8">
    <property type="entry name" value="GERMINATION-SPECIFIC N-ACETYLMURAMOYL-L-ALANINE AMIDASE"/>
    <property type="match status" value="1"/>
</dbReference>
<reference evidence="2 3" key="1">
    <citation type="submission" date="2023-04" db="EMBL/GenBank/DDBJ databases">
        <title>Genome Encyclopedia of Bacteria and Archaea VI: Functional Genomics of Type Strains.</title>
        <authorList>
            <person name="Whitman W."/>
        </authorList>
    </citation>
    <scope>NUCLEOTIDE SEQUENCE [LARGE SCALE GENOMIC DNA]</scope>
    <source>
        <strain evidence="2 3">SG_E_30_P1</strain>
    </source>
</reference>
<dbReference type="InterPro" id="IPR007253">
    <property type="entry name" value="Cell_wall-bd_2"/>
</dbReference>
<gene>
    <name evidence="2" type="ORF">M2152_001903</name>
</gene>
<comment type="caution">
    <text evidence="2">The sequence shown here is derived from an EMBL/GenBank/DDBJ whole genome shotgun (WGS) entry which is preliminary data.</text>
</comment>
<keyword evidence="3" id="KW-1185">Reference proteome</keyword>
<dbReference type="PANTHER" id="PTHR30032">
    <property type="entry name" value="N-ACETYLMURAMOYL-L-ALANINE AMIDASE-RELATED"/>
    <property type="match status" value="1"/>
</dbReference>
<dbReference type="Pfam" id="PF04122">
    <property type="entry name" value="CW_binding_2"/>
    <property type="match status" value="3"/>
</dbReference>
<keyword evidence="1" id="KW-0732">Signal</keyword>
<dbReference type="InterPro" id="IPR051922">
    <property type="entry name" value="Bact_Sporulation_Assoc"/>
</dbReference>
<dbReference type="EMBL" id="JARXVQ010000001">
    <property type="protein sequence ID" value="MDH6181721.1"/>
    <property type="molecule type" value="Genomic_DNA"/>
</dbReference>
<organism evidence="2 3">
    <name type="scientific">Antiquaquibacter oligotrophicus</name>
    <dbReference type="NCBI Taxonomy" id="2880260"/>
    <lineage>
        <taxon>Bacteria</taxon>
        <taxon>Bacillati</taxon>
        <taxon>Actinomycetota</taxon>
        <taxon>Actinomycetes</taxon>
        <taxon>Micrococcales</taxon>
        <taxon>Microbacteriaceae</taxon>
        <taxon>Antiquaquibacter</taxon>
    </lineage>
</organism>
<feature type="signal peptide" evidence="1">
    <location>
        <begin position="1"/>
        <end position="30"/>
    </location>
</feature>
<evidence type="ECO:0000313" key="2">
    <source>
        <dbReference type="EMBL" id="MDH6181721.1"/>
    </source>
</evidence>
<evidence type="ECO:0000313" key="3">
    <source>
        <dbReference type="Proteomes" id="UP001160142"/>
    </source>
</evidence>
<dbReference type="RefSeq" id="WP_322134027.1">
    <property type="nucleotide sequence ID" value="NZ_CP085036.1"/>
</dbReference>
<sequence length="573" mass="61137">MQHHRGRTRIVGALSVVVATLAATLVPTVAANAITGADFDPGHIISDLQFYDNAAMSEAEIQSFLEARVAPTGCVTSNCLAAFKMDTFTRAADRNICTEYTGGSQESAARIIYKVQRACGISARVLLVTLQKEQSLLTATAPTSWQMTASMGYGCPDTAPCDAQFYGFYNQVYKAAWQFKRYSTPDPWGTYQPGNRYIQYNPNPDCGGSWVNIRNNATAALYNYTPYQPNAASLANLYGSGGSCGAHGNRNFWTYYHGWFGDPEYGGLPGVTVTRFDVANRYESSTRISQEAFPSAPVPVVYLATGHNYPDALTAGAAAARQGGPLLLIDGASIRPVVDAELKRLRPQRIVVVGGPESVPESVVQALSAYSPSVTRVGGADRYEVSRSLALTMNPQGPVNEVFVATGSNYPDALGAGMAAGYRKVPIVLVPGTDTALDAATADFIRRLAPQKITIVGGPVSVSPGVEAQLKTFAATTRVNGANRYEVSTNLARNLYATQRPTTVYLATGLTYPDALAGSVLAARKSAALLVSHPYCIHPSTLSAITDFKVNSVTLLGGPVSLAANVKYMVRCW</sequence>
<accession>A0ABT6KPJ9</accession>
<feature type="chain" id="PRO_5045489684" evidence="1">
    <location>
        <begin position="31"/>
        <end position="573"/>
    </location>
</feature>
<protein>
    <submittedName>
        <fullName evidence="2">Cell wall-binding protein</fullName>
    </submittedName>
</protein>